<sequence>MPKKFIAKYSRWLHIYLSMISFIIVLFFSITGLTLNHADFFQKNTSITQHKGILEPSWVNATDTLKIKKLDIVEHFRNTYKVKGAVADFSIYDSEISVTFKAPGYAADVFINRSDANYSLMETNQGLMGFINDLHKGRDTGKAWLWVIDISAILMTLISLSGLILLLYIKKKRLAGIVLLFTGLVIIYVIYHFWGQ</sequence>
<dbReference type="PANTHER" id="PTHR40115:SF1">
    <property type="entry name" value="INNER MEMBRANE PROTEIN WITH PEPSY TM HELIX"/>
    <property type="match status" value="1"/>
</dbReference>
<keyword evidence="3" id="KW-1185">Reference proteome</keyword>
<evidence type="ECO:0000256" key="1">
    <source>
        <dbReference type="SAM" id="Phobius"/>
    </source>
</evidence>
<keyword evidence="1" id="KW-1133">Transmembrane helix</keyword>
<evidence type="ECO:0000313" key="2">
    <source>
        <dbReference type="EMBL" id="PKQ45885.1"/>
    </source>
</evidence>
<reference evidence="2 3" key="1">
    <citation type="submission" date="2017-12" db="EMBL/GenBank/DDBJ databases">
        <title>Confluentibacter flavum sp. nov., isolated from the saline lake.</title>
        <authorList>
            <person name="Yu L."/>
        </authorList>
    </citation>
    <scope>NUCLEOTIDE SEQUENCE [LARGE SCALE GENOMIC DNA]</scope>
    <source>
        <strain evidence="2 3">3B</strain>
    </source>
</reference>
<keyword evidence="1" id="KW-0472">Membrane</keyword>
<dbReference type="AlphaFoldDB" id="A0A2N3HLQ1"/>
<feature type="transmembrane region" description="Helical" evidence="1">
    <location>
        <begin position="12"/>
        <end position="35"/>
    </location>
</feature>
<organism evidence="2 3">
    <name type="scientific">Confluentibacter flavum</name>
    <dbReference type="NCBI Taxonomy" id="1909700"/>
    <lineage>
        <taxon>Bacteria</taxon>
        <taxon>Pseudomonadati</taxon>
        <taxon>Bacteroidota</taxon>
        <taxon>Flavobacteriia</taxon>
        <taxon>Flavobacteriales</taxon>
        <taxon>Flavobacteriaceae</taxon>
        <taxon>Confluentibacter</taxon>
    </lineage>
</organism>
<dbReference type="EMBL" id="PJEO01000016">
    <property type="protein sequence ID" value="PKQ45885.1"/>
    <property type="molecule type" value="Genomic_DNA"/>
</dbReference>
<dbReference type="InterPro" id="IPR032307">
    <property type="entry name" value="PepSY_TM-like_2"/>
</dbReference>
<keyword evidence="1" id="KW-0812">Transmembrane</keyword>
<name>A0A2N3HLQ1_9FLAO</name>
<evidence type="ECO:0000313" key="3">
    <source>
        <dbReference type="Proteomes" id="UP000233435"/>
    </source>
</evidence>
<gene>
    <name evidence="2" type="ORF">CSW08_05530</name>
</gene>
<dbReference type="PANTHER" id="PTHR40115">
    <property type="entry name" value="INNER MEMBRANE PROTEIN WITH PEPSY TM HELIX"/>
    <property type="match status" value="1"/>
</dbReference>
<accession>A0A2N3HLQ1</accession>
<dbReference type="Proteomes" id="UP000233435">
    <property type="component" value="Unassembled WGS sequence"/>
</dbReference>
<dbReference type="OrthoDB" id="9787788at2"/>
<feature type="transmembrane region" description="Helical" evidence="1">
    <location>
        <begin position="143"/>
        <end position="167"/>
    </location>
</feature>
<dbReference type="Pfam" id="PF16357">
    <property type="entry name" value="PepSY_TM_like_2"/>
    <property type="match status" value="1"/>
</dbReference>
<protein>
    <submittedName>
        <fullName evidence="2">Peptidase</fullName>
    </submittedName>
</protein>
<proteinExistence type="predicted"/>
<feature type="transmembrane region" description="Helical" evidence="1">
    <location>
        <begin position="174"/>
        <end position="194"/>
    </location>
</feature>
<dbReference type="RefSeq" id="WP_106658912.1">
    <property type="nucleotide sequence ID" value="NZ_PJEO01000016.1"/>
</dbReference>
<comment type="caution">
    <text evidence="2">The sequence shown here is derived from an EMBL/GenBank/DDBJ whole genome shotgun (WGS) entry which is preliminary data.</text>
</comment>